<evidence type="ECO:0000313" key="4">
    <source>
        <dbReference type="Proteomes" id="UP000469011"/>
    </source>
</evidence>
<sequence>MTAARGVSGDVSAMPAGRKAGREKAGQANEAEGFAAAMRGLGSPRDEKNAASVATTKVKPADRSPLHAGRQGDFGPQQESVTIDRGEGKQETKAAGRIAASKDEGAGATAEEGGVTAGRKRPARGASSDKPVTTLEGNASAEGDARDVGTVENLEPKAKAEATKGDGEAATPRDRPSSRTEGHDTPAKSMSAAKDGAREGEGARVAEATGAPSSADGKSAEPKASAEPAPRVETKGRQGKQSPQERILAERDPELRRLRILQSGVGAENPAVELQLSAEEVADRLGILLPGEVDENSRREAVPVPARSGRVIVTVGRGESYAIDPVEQDEPSAPAGTTAEARSSAPLSPDAKLAAILGGFGLESRIVAAIAAEPERRSSEIDRNAASAPTAWHAGGAGAVSTAATKLPNSEINTSLDGSGTAEAAKPAVPLVAPGARPGVTSQSAAEPSPIAASTQAPAGGANFVVPERGAAGASVPLFASQSAAAAGPADAAGKGRASATTQAAGATVDAARMTTIRLPEQPGASRPLGFGTRVDLVSMRTDFEPATRRSERGGGVGDAPAARTGALPVEAGSSTGAASARSVLAVLDDALSAGSIAARPAGRDAVLSAVPASSAGGERHAAGAQATGLAAGAETISRASAALSETASGATASELRPQTARQSEATAADGPAPARAVPAEAGTRRDAGDLPARQAPTEAASSAAATNRSVEPAPSRTPGSAPQVVTQTGVAASPDRLPALPADRPASTEPLAARAAKDGAAMVPASAEQKGAAAQIPARALVGDKVAASAGASDAVASKSPEPVSGGMPVRAEAVGTTGQPASRTPEPAREGRQMPAGEPVRPNVAREASVPTGRQAGAMVAAVANGAEVSRRGVDPIAAGERHPEAVTPPRRSRGPDEDVSASVARDERVAARAPAPGEGAPTRADATDAGGARHDARAASRPVEGSSPRNEPASERVSRKAPVAGQNAPAKASTTPTPTPTPLPTQTTAEGSVRGAFTATGDGAAAAPSESAKPAPAERSAQASPTPRIHSESGAAAMPAGEPRGPASRTTPVMPDAQPQAVATSTAPRAEHPVGAEPSQGMHETVGERVAEPLRPAEAATDQGPSDRGQRQEQQPRVVDRPAAAAPAAEPRGSASRAMPVAPGAQQPQATTAAPAAPRTDHPVAAEPLPTMQAAAGDPAAERLPPATPAAEPDARIQRPEQQARTAEKLGMPGLDDLARTKPLRQASSQSVRSEEGGVAASRQGMLSAPTVQVADALATALTRMDPAANAPAGADRTRLRAGGAALKTIQIQLAPEKLGKVNVTLKLIGDTLAVHIEATEPETAHRLKDDSEGLKSLLKSAGFDVDEAVITLGTRDAGGPRGAHQPGPQGDASANGQTREGSANGQFASDGQAGHGDRRDDGRPRRPQAQSGAGSLDGSPEAGGRNPGRDPSFYL</sequence>
<feature type="compositionally biased region" description="Basic and acidic residues" evidence="1">
    <location>
        <begin position="1399"/>
        <end position="1408"/>
    </location>
</feature>
<feature type="compositionally biased region" description="Basic and acidic residues" evidence="1">
    <location>
        <begin position="874"/>
        <end position="887"/>
    </location>
</feature>
<feature type="compositionally biased region" description="Basic and acidic residues" evidence="1">
    <location>
        <begin position="195"/>
        <end position="204"/>
    </location>
</feature>
<dbReference type="InterPro" id="IPR038610">
    <property type="entry name" value="FliK-like_C_sf"/>
</dbReference>
<feature type="domain" description="Flagellar hook-length control protein-like C-terminal" evidence="2">
    <location>
        <begin position="1289"/>
        <end position="1359"/>
    </location>
</feature>
<dbReference type="EMBL" id="JAAAMG010000007">
    <property type="protein sequence ID" value="NDW04881.1"/>
    <property type="molecule type" value="Genomic_DNA"/>
</dbReference>
<dbReference type="InterPro" id="IPR021136">
    <property type="entry name" value="Flagellar_hook_control-like_C"/>
</dbReference>
<evidence type="ECO:0000259" key="2">
    <source>
        <dbReference type="Pfam" id="PF02120"/>
    </source>
</evidence>
<feature type="region of interest" description="Disordered" evidence="1">
    <location>
        <begin position="1358"/>
        <end position="1439"/>
    </location>
</feature>
<feature type="region of interest" description="Disordered" evidence="1">
    <location>
        <begin position="322"/>
        <end position="348"/>
    </location>
</feature>
<feature type="compositionally biased region" description="Basic and acidic residues" evidence="1">
    <location>
        <begin position="373"/>
        <end position="383"/>
    </location>
</feature>
<evidence type="ECO:0000256" key="1">
    <source>
        <dbReference type="SAM" id="MobiDB-lite"/>
    </source>
</evidence>
<gene>
    <name evidence="3" type="ORF">GTK09_10605</name>
</gene>
<comment type="caution">
    <text evidence="3">The sequence shown here is derived from an EMBL/GenBank/DDBJ whole genome shotgun (WGS) entry which is preliminary data.</text>
</comment>
<feature type="region of interest" description="Disordered" evidence="1">
    <location>
        <begin position="643"/>
        <end position="766"/>
    </location>
</feature>
<feature type="region of interest" description="Disordered" evidence="1">
    <location>
        <begin position="1"/>
        <end position="254"/>
    </location>
</feature>
<feature type="compositionally biased region" description="Polar residues" evidence="1">
    <location>
        <begin position="440"/>
        <end position="457"/>
    </location>
</feature>
<feature type="compositionally biased region" description="Low complexity" evidence="1">
    <location>
        <begin position="998"/>
        <end position="1024"/>
    </location>
</feature>
<proteinExistence type="predicted"/>
<dbReference type="Gene3D" id="3.30.750.140">
    <property type="match status" value="1"/>
</dbReference>
<feature type="compositionally biased region" description="Low complexity" evidence="1">
    <location>
        <begin position="792"/>
        <end position="801"/>
    </location>
</feature>
<keyword evidence="4" id="KW-1185">Reference proteome</keyword>
<feature type="compositionally biased region" description="Basic and acidic residues" evidence="1">
    <location>
        <begin position="544"/>
        <end position="553"/>
    </location>
</feature>
<organism evidence="3 4">
    <name type="scientific">Jiella pacifica</name>
    <dbReference type="NCBI Taxonomy" id="2696469"/>
    <lineage>
        <taxon>Bacteria</taxon>
        <taxon>Pseudomonadati</taxon>
        <taxon>Pseudomonadota</taxon>
        <taxon>Alphaproteobacteria</taxon>
        <taxon>Hyphomicrobiales</taxon>
        <taxon>Aurantimonadaceae</taxon>
        <taxon>Jiella</taxon>
    </lineage>
</organism>
<feature type="compositionally biased region" description="Low complexity" evidence="1">
    <location>
        <begin position="914"/>
        <end position="933"/>
    </location>
</feature>
<feature type="compositionally biased region" description="Low complexity" evidence="1">
    <location>
        <begin position="666"/>
        <end position="680"/>
    </location>
</feature>
<protein>
    <recommendedName>
        <fullName evidence="2">Flagellar hook-length control protein-like C-terminal domain-containing protein</fullName>
    </recommendedName>
</protein>
<feature type="compositionally biased region" description="Polar residues" evidence="1">
    <location>
        <begin position="718"/>
        <end position="731"/>
    </location>
</feature>
<feature type="compositionally biased region" description="Polar residues" evidence="1">
    <location>
        <begin position="1376"/>
        <end position="1393"/>
    </location>
</feature>
<feature type="compositionally biased region" description="Basic and acidic residues" evidence="1">
    <location>
        <begin position="82"/>
        <end position="105"/>
    </location>
</feature>
<reference evidence="3 4" key="1">
    <citation type="submission" date="2020-01" db="EMBL/GenBank/DDBJ databases">
        <title>Jiella pacifica sp. nov.</title>
        <authorList>
            <person name="Xue Z."/>
            <person name="Zhu S."/>
            <person name="Chen J."/>
            <person name="Yang J."/>
        </authorList>
    </citation>
    <scope>NUCLEOTIDE SEQUENCE [LARGE SCALE GENOMIC DNA]</scope>
    <source>
        <strain evidence="3 4">40Bstr34</strain>
    </source>
</reference>
<evidence type="ECO:0000313" key="3">
    <source>
        <dbReference type="EMBL" id="NDW04881.1"/>
    </source>
</evidence>
<dbReference type="Pfam" id="PF02120">
    <property type="entry name" value="Flg_hook"/>
    <property type="match status" value="1"/>
</dbReference>
<name>A0A6N9T169_9HYPH</name>
<dbReference type="RefSeq" id="WP_163463132.1">
    <property type="nucleotide sequence ID" value="NZ_JAAAMG010000007.1"/>
</dbReference>
<dbReference type="CDD" id="cd17470">
    <property type="entry name" value="T3SS_Flik_C"/>
    <property type="match status" value="1"/>
</dbReference>
<dbReference type="Proteomes" id="UP000469011">
    <property type="component" value="Unassembled WGS sequence"/>
</dbReference>
<feature type="region of interest" description="Disordered" evidence="1">
    <location>
        <begin position="373"/>
        <end position="457"/>
    </location>
</feature>
<feature type="region of interest" description="Disordered" evidence="1">
    <location>
        <begin position="792"/>
        <end position="855"/>
    </location>
</feature>
<feature type="compositionally biased region" description="Low complexity" evidence="1">
    <location>
        <begin position="1124"/>
        <end position="1161"/>
    </location>
</feature>
<feature type="compositionally biased region" description="Polar residues" evidence="1">
    <location>
        <begin position="402"/>
        <end position="418"/>
    </location>
</feature>
<accession>A0A6N9T169</accession>
<feature type="region of interest" description="Disordered" evidence="1">
    <location>
        <begin position="874"/>
        <end position="1246"/>
    </location>
</feature>
<feature type="region of interest" description="Disordered" evidence="1">
    <location>
        <begin position="544"/>
        <end position="573"/>
    </location>
</feature>
<feature type="compositionally biased region" description="Basic and acidic residues" evidence="1">
    <location>
        <begin position="143"/>
        <end position="186"/>
    </location>
</feature>